<name>A0A5B8VXU3_9SPHI</name>
<dbReference type="AlphaFoldDB" id="A0A5B8VXU3"/>
<dbReference type="Proteomes" id="UP000321362">
    <property type="component" value="Chromosome"/>
</dbReference>
<reference evidence="2 3" key="1">
    <citation type="journal article" date="2013" name="J. Microbiol.">
        <title>Mucilaginibacter ginsenosidivorax sp. nov., with ginsenoside converting activity isolated from sediment.</title>
        <authorList>
            <person name="Kim J.K."/>
            <person name="Choi T.E."/>
            <person name="Liu Q.M."/>
            <person name="Park H.Y."/>
            <person name="Yi T.H."/>
            <person name="Yoon M.H."/>
            <person name="Kim S.C."/>
            <person name="Im W.T."/>
        </authorList>
    </citation>
    <scope>NUCLEOTIDE SEQUENCE [LARGE SCALE GENOMIC DNA]</scope>
    <source>
        <strain evidence="2 3">KHI28</strain>
    </source>
</reference>
<evidence type="ECO:0000313" key="3">
    <source>
        <dbReference type="Proteomes" id="UP000321362"/>
    </source>
</evidence>
<dbReference type="SUPFAM" id="SSF69118">
    <property type="entry name" value="AhpD-like"/>
    <property type="match status" value="1"/>
</dbReference>
<gene>
    <name evidence="2" type="ORF">FSB76_10835</name>
</gene>
<dbReference type="Pfam" id="PF02627">
    <property type="entry name" value="CMD"/>
    <property type="match status" value="2"/>
</dbReference>
<dbReference type="InterPro" id="IPR003779">
    <property type="entry name" value="CMD-like"/>
</dbReference>
<organism evidence="2 3">
    <name type="scientific">Mucilaginibacter ginsenosidivorax</name>
    <dbReference type="NCBI Taxonomy" id="862126"/>
    <lineage>
        <taxon>Bacteria</taxon>
        <taxon>Pseudomonadati</taxon>
        <taxon>Bacteroidota</taxon>
        <taxon>Sphingobacteriia</taxon>
        <taxon>Sphingobacteriales</taxon>
        <taxon>Sphingobacteriaceae</taxon>
        <taxon>Mucilaginibacter</taxon>
    </lineage>
</organism>
<accession>A0A5B8VXU3</accession>
<dbReference type="GO" id="GO:0051920">
    <property type="term" value="F:peroxiredoxin activity"/>
    <property type="evidence" value="ECO:0007669"/>
    <property type="project" value="InterPro"/>
</dbReference>
<dbReference type="InterPro" id="IPR052512">
    <property type="entry name" value="4CMD/NDH-1_regulator"/>
</dbReference>
<feature type="domain" description="Carboxymuconolactone decarboxylase-like" evidence="1">
    <location>
        <begin position="16"/>
        <end position="88"/>
    </location>
</feature>
<proteinExistence type="predicted"/>
<dbReference type="PANTHER" id="PTHR33570:SF2">
    <property type="entry name" value="CARBOXYMUCONOLACTONE DECARBOXYLASE-LIKE DOMAIN-CONTAINING PROTEIN"/>
    <property type="match status" value="1"/>
</dbReference>
<feature type="domain" description="Carboxymuconolactone decarboxylase-like" evidence="1">
    <location>
        <begin position="152"/>
        <end position="219"/>
    </location>
</feature>
<sequence length="241" mass="26259">MMKNIARLTFIPIFTLFMTFTEVDAQVLNGKQRSIVNIAALTAKGDLPALKLSLNTGLDAGLSINEIKEILIQLAAYCGFPRSLNAINTFSAVTAERKAKGISDFLGTEPTPPGNTSNKYEIGKNNLEKLTGRAENEIKTGYAAFVPVIDTFLKEHLFADIFSRGVLTNQERELTTISALASLGGVESQLQGHLSISMRLGFTEAELRQMLLIIENSIGKKEADAGREVLSKVVALRKQTN</sequence>
<evidence type="ECO:0000313" key="2">
    <source>
        <dbReference type="EMBL" id="QEC76417.1"/>
    </source>
</evidence>
<evidence type="ECO:0000259" key="1">
    <source>
        <dbReference type="Pfam" id="PF02627"/>
    </source>
</evidence>
<dbReference type="PANTHER" id="PTHR33570">
    <property type="entry name" value="4-CARBOXYMUCONOLACTONE DECARBOXYLASE FAMILY PROTEIN"/>
    <property type="match status" value="1"/>
</dbReference>
<dbReference type="OrthoDB" id="9812754at2"/>
<protein>
    <submittedName>
        <fullName evidence="2">Carboxymuconolactone decarboxylase</fullName>
    </submittedName>
</protein>
<dbReference type="InterPro" id="IPR029032">
    <property type="entry name" value="AhpD-like"/>
</dbReference>
<dbReference type="Gene3D" id="1.20.1290.10">
    <property type="entry name" value="AhpD-like"/>
    <property type="match status" value="1"/>
</dbReference>
<dbReference type="EMBL" id="CP042437">
    <property type="protein sequence ID" value="QEC76417.1"/>
    <property type="molecule type" value="Genomic_DNA"/>
</dbReference>
<dbReference type="KEGG" id="mgk:FSB76_10835"/>
<keyword evidence="3" id="KW-1185">Reference proteome</keyword>